<keyword evidence="1" id="KW-0677">Repeat</keyword>
<accession>A0A811L3M6</accession>
<dbReference type="EMBL" id="CAJFCW020000004">
    <property type="protein sequence ID" value="CAG9115731.1"/>
    <property type="molecule type" value="Genomic_DNA"/>
</dbReference>
<dbReference type="OrthoDB" id="5778033at2759"/>
<dbReference type="EMBL" id="CAJFDH010000004">
    <property type="protein sequence ID" value="CAD5221964.1"/>
    <property type="molecule type" value="Genomic_DNA"/>
</dbReference>
<feature type="domain" description="Ig-like" evidence="5">
    <location>
        <begin position="248"/>
        <end position="340"/>
    </location>
</feature>
<feature type="domain" description="HYR" evidence="4">
    <location>
        <begin position="382"/>
        <end position="467"/>
    </location>
</feature>
<evidence type="ECO:0000259" key="5">
    <source>
        <dbReference type="PROSITE" id="PS50835"/>
    </source>
</evidence>
<dbReference type="InterPro" id="IPR007110">
    <property type="entry name" value="Ig-like_dom"/>
</dbReference>
<evidence type="ECO:0000256" key="2">
    <source>
        <dbReference type="ARBA" id="ARBA00023157"/>
    </source>
</evidence>
<feature type="domain" description="Sushi" evidence="6">
    <location>
        <begin position="130"/>
        <end position="200"/>
    </location>
</feature>
<evidence type="ECO:0000259" key="6">
    <source>
        <dbReference type="PROSITE" id="PS50923"/>
    </source>
</evidence>
<dbReference type="PROSITE" id="PS50825">
    <property type="entry name" value="HYR"/>
    <property type="match status" value="1"/>
</dbReference>
<organism evidence="7 8">
    <name type="scientific">Bursaphelenchus okinawaensis</name>
    <dbReference type="NCBI Taxonomy" id="465554"/>
    <lineage>
        <taxon>Eukaryota</taxon>
        <taxon>Metazoa</taxon>
        <taxon>Ecdysozoa</taxon>
        <taxon>Nematoda</taxon>
        <taxon>Chromadorea</taxon>
        <taxon>Rhabditida</taxon>
        <taxon>Tylenchina</taxon>
        <taxon>Tylenchomorpha</taxon>
        <taxon>Aphelenchoidea</taxon>
        <taxon>Aphelenchoididae</taxon>
        <taxon>Bursaphelenchus</taxon>
    </lineage>
</organism>
<dbReference type="PROSITE" id="PS50923">
    <property type="entry name" value="SUSHI"/>
    <property type="match status" value="1"/>
</dbReference>
<evidence type="ECO:0000256" key="3">
    <source>
        <dbReference type="PROSITE-ProRule" id="PRU00302"/>
    </source>
</evidence>
<dbReference type="Proteomes" id="UP000614601">
    <property type="component" value="Unassembled WGS sequence"/>
</dbReference>
<dbReference type="InterPro" id="IPR036179">
    <property type="entry name" value="Ig-like_dom_sf"/>
</dbReference>
<keyword evidence="8" id="KW-1185">Reference proteome</keyword>
<dbReference type="PROSITE" id="PS50835">
    <property type="entry name" value="IG_LIKE"/>
    <property type="match status" value="1"/>
</dbReference>
<evidence type="ECO:0000259" key="4">
    <source>
        <dbReference type="PROSITE" id="PS50825"/>
    </source>
</evidence>
<dbReference type="InterPro" id="IPR013783">
    <property type="entry name" value="Ig-like_fold"/>
</dbReference>
<reference evidence="7" key="1">
    <citation type="submission" date="2020-09" db="EMBL/GenBank/DDBJ databases">
        <authorList>
            <person name="Kikuchi T."/>
        </authorList>
    </citation>
    <scope>NUCLEOTIDE SEQUENCE</scope>
    <source>
        <strain evidence="7">SH1</strain>
    </source>
</reference>
<evidence type="ECO:0008006" key="9">
    <source>
        <dbReference type="Google" id="ProtNLM"/>
    </source>
</evidence>
<dbReference type="AlphaFoldDB" id="A0A811L3M6"/>
<sequence>MSRRWNMDQKRYLLSALNSDLECEADSERIKNTTCELIPVILPECPDKTNHFDTFHYCMCDESYENDDYRCVKCEAPTGVDRYTPVLSEYPLYTEVTVACEDLVQKHLLGPQRIVCLKGGWSYESMCRWHQCADPQLNGVNFTVRNQALGYTYNFGVILDLFCENADEKLEGNPSMECIAGHSNLQPVKWDRERKPYCKKKFECELRVGNGVLASAEGLMIGESANFACIQPNYVLSNPNPVTCVKKPRLTRSNRCIAQWNAPDYVILNASASFYCELLQECSELKIRWISHQTPGRFKNFRSGNSAFGTIQKVQDGDQGVYTCDVVDFNGELADQITVHLNINHNGTAGTNTNVFGPVSMIEVPNVSIYSPHLDQPVPECIDQQPMQLECLSELHLEQRQSGSIKPISVPWPTVKDNDPNIQISSSLIGLTAQPYTFNGKEKEIRWLSSDQHGNQAACVTKLIVEGVHRVTAC</sequence>
<evidence type="ECO:0000313" key="8">
    <source>
        <dbReference type="Proteomes" id="UP000614601"/>
    </source>
</evidence>
<dbReference type="SMART" id="SM00032">
    <property type="entry name" value="CCP"/>
    <property type="match status" value="3"/>
</dbReference>
<keyword evidence="3" id="KW-0768">Sushi</keyword>
<name>A0A811L3M6_9BILA</name>
<comment type="caution">
    <text evidence="3">Lacks conserved residue(s) required for the propagation of feature annotation.</text>
</comment>
<proteinExistence type="predicted"/>
<keyword evidence="2" id="KW-1015">Disulfide bond</keyword>
<evidence type="ECO:0000256" key="1">
    <source>
        <dbReference type="ARBA" id="ARBA00022737"/>
    </source>
</evidence>
<evidence type="ECO:0000313" key="7">
    <source>
        <dbReference type="EMBL" id="CAD5221964.1"/>
    </source>
</evidence>
<dbReference type="Proteomes" id="UP000783686">
    <property type="component" value="Unassembled WGS sequence"/>
</dbReference>
<dbReference type="SUPFAM" id="SSF48726">
    <property type="entry name" value="Immunoglobulin"/>
    <property type="match status" value="1"/>
</dbReference>
<dbReference type="InterPro" id="IPR003410">
    <property type="entry name" value="HYR_dom"/>
</dbReference>
<dbReference type="Gene3D" id="2.60.40.10">
    <property type="entry name" value="Immunoglobulins"/>
    <property type="match status" value="1"/>
</dbReference>
<gene>
    <name evidence="7" type="ORF">BOKJ2_LOCUS9708</name>
</gene>
<dbReference type="InterPro" id="IPR000436">
    <property type="entry name" value="Sushi_SCR_CCP_dom"/>
</dbReference>
<protein>
    <recommendedName>
        <fullName evidence="9">Ig-like domain-containing protein</fullName>
    </recommendedName>
</protein>
<comment type="caution">
    <text evidence="7">The sequence shown here is derived from an EMBL/GenBank/DDBJ whole genome shotgun (WGS) entry which is preliminary data.</text>
</comment>